<organism evidence="1 2">
    <name type="scientific">Helicobacter japonicus</name>
    <dbReference type="NCBI Taxonomy" id="425400"/>
    <lineage>
        <taxon>Bacteria</taxon>
        <taxon>Pseudomonadati</taxon>
        <taxon>Campylobacterota</taxon>
        <taxon>Epsilonproteobacteria</taxon>
        <taxon>Campylobacterales</taxon>
        <taxon>Helicobacteraceae</taxon>
        <taxon>Helicobacter</taxon>
    </lineage>
</organism>
<sequence>MQNYLILYNPYYENNVIGKHLEILKIYGQVAFGKVRSKLRNMSNTEDSKEQPQLDLAHSYICPLQLFLTDLEHLFVAKVSRVSEKLEPPHIAPDYYQKLDVEVWFIIEDLRELVRGDFGKVRDVYLANFTTPKYNNHTFTIYGNPYEYPLRIEPKKPEDYFIDSKTYYIDALQSQEFIDMKQRLVDFNLGESFMKHCLVCTLENITKAELELQKIRADKQNSADCSSIIIFYARSFEQEMWEFAKRLFAFFGTQNKHILDIPYEVQGISFQIKDMFESKPNLATYITLLKNDSIRDLIENLFCKNPLKFYLNITLPQHIRILQKIRNTSVHQKQAHLQEALNLRSTMLGIGLNLGESGAFVSLIGAKNALANITLSQKLSHLSLCDNPKS</sequence>
<dbReference type="EMBL" id="JRMQ02000017">
    <property type="protein sequence ID" value="TLD99806.1"/>
    <property type="molecule type" value="Genomic_DNA"/>
</dbReference>
<dbReference type="GO" id="GO:0005524">
    <property type="term" value="F:ATP binding"/>
    <property type="evidence" value="ECO:0007669"/>
    <property type="project" value="UniProtKB-KW"/>
</dbReference>
<name>A0A4U8THU0_9HELI</name>
<protein>
    <submittedName>
        <fullName evidence="1">ATP-binding protein</fullName>
    </submittedName>
</protein>
<dbReference type="AlphaFoldDB" id="A0A4U8THU0"/>
<evidence type="ECO:0000313" key="2">
    <source>
        <dbReference type="Proteomes" id="UP000029707"/>
    </source>
</evidence>
<keyword evidence="2" id="KW-1185">Reference proteome</keyword>
<reference evidence="1 2" key="1">
    <citation type="journal article" date="2014" name="Genome Announc.">
        <title>Draft genome sequences of eight enterohepatic helicobacter species isolated from both laboratory and wild rodents.</title>
        <authorList>
            <person name="Sheh A."/>
            <person name="Shen Z."/>
            <person name="Fox J.G."/>
        </authorList>
    </citation>
    <scope>NUCLEOTIDE SEQUENCE [LARGE SCALE GENOMIC DNA]</scope>
    <source>
        <strain evidence="1 2">MIT 01-6451</strain>
    </source>
</reference>
<keyword evidence="1" id="KW-0547">Nucleotide-binding</keyword>
<dbReference type="Proteomes" id="UP000029707">
    <property type="component" value="Unassembled WGS sequence"/>
</dbReference>
<dbReference type="InterPro" id="IPR049682">
    <property type="entry name" value="HP0729-like"/>
</dbReference>
<gene>
    <name evidence="1" type="ORF">LS65_009050</name>
</gene>
<keyword evidence="1" id="KW-0067">ATP-binding</keyword>
<accession>A0A4U8THU0</accession>
<dbReference type="RefSeq" id="WP_052060988.1">
    <property type="nucleotide sequence ID" value="NZ_CAJUDB010000005.1"/>
</dbReference>
<proteinExistence type="predicted"/>
<comment type="caution">
    <text evidence="1">The sequence shown here is derived from an EMBL/GenBank/DDBJ whole genome shotgun (WGS) entry which is preliminary data.</text>
</comment>
<evidence type="ECO:0000313" key="1">
    <source>
        <dbReference type="EMBL" id="TLD99806.1"/>
    </source>
</evidence>
<dbReference type="NCBIfam" id="NF041917">
    <property type="entry name" value="HP0729_fam"/>
    <property type="match status" value="1"/>
</dbReference>
<dbReference type="OrthoDB" id="5329940at2"/>